<protein>
    <submittedName>
        <fullName evidence="8">Outer membrane protein TolC</fullName>
    </submittedName>
</protein>
<comment type="similarity">
    <text evidence="2">Belongs to the outer membrane factor (OMF) (TC 1.B.17) family.</text>
</comment>
<dbReference type="Proteomes" id="UP000561681">
    <property type="component" value="Unassembled WGS sequence"/>
</dbReference>
<dbReference type="Gene3D" id="1.20.1600.10">
    <property type="entry name" value="Outer membrane efflux proteins (OEP)"/>
    <property type="match status" value="1"/>
</dbReference>
<reference evidence="8 9" key="1">
    <citation type="submission" date="2020-08" db="EMBL/GenBank/DDBJ databases">
        <title>Functional genomics of gut bacteria from endangered species of beetles.</title>
        <authorList>
            <person name="Carlos-Shanley C."/>
        </authorList>
    </citation>
    <scope>NUCLEOTIDE SEQUENCE [LARGE SCALE GENOMIC DNA]</scope>
    <source>
        <strain evidence="8 9">S00142</strain>
    </source>
</reference>
<dbReference type="InterPro" id="IPR051906">
    <property type="entry name" value="TolC-like"/>
</dbReference>
<dbReference type="PANTHER" id="PTHR30026:SF20">
    <property type="entry name" value="OUTER MEMBRANE PROTEIN TOLC"/>
    <property type="match status" value="1"/>
</dbReference>
<evidence type="ECO:0000256" key="5">
    <source>
        <dbReference type="ARBA" id="ARBA00022692"/>
    </source>
</evidence>
<keyword evidence="5" id="KW-0812">Transmembrane</keyword>
<sequence>MDKFNNGLISEMVLNTASINKEKAEKSLNTARQNKIHQINSLQLLLNCTQSITISDNYREDMSFISGDSFAPDPNVKLLSVAVLASTNELQSKKAAFAPSLSAFYQYNSLTSGDQFANFDNTNTFPQQYFGVRLSVPVFTGNTRRFQIQKAKLDLENRQEQYDNAVLEESIGNRNLLLSYDTALTAFNHSESILEKYQSNDQHAAQQYAEGLMALDQRLEFYSDMIISQNEFLQSMSEYFIQQYRLKINQTDLMK</sequence>
<evidence type="ECO:0000256" key="4">
    <source>
        <dbReference type="ARBA" id="ARBA00022452"/>
    </source>
</evidence>
<dbReference type="GO" id="GO:0015562">
    <property type="term" value="F:efflux transmembrane transporter activity"/>
    <property type="evidence" value="ECO:0007669"/>
    <property type="project" value="InterPro"/>
</dbReference>
<evidence type="ECO:0000256" key="6">
    <source>
        <dbReference type="ARBA" id="ARBA00023136"/>
    </source>
</evidence>
<dbReference type="InterPro" id="IPR003423">
    <property type="entry name" value="OMP_efflux"/>
</dbReference>
<keyword evidence="4" id="KW-1134">Transmembrane beta strand</keyword>
<accession>A0A7W7IXA7</accession>
<evidence type="ECO:0000256" key="2">
    <source>
        <dbReference type="ARBA" id="ARBA00007613"/>
    </source>
</evidence>
<comment type="subcellular location">
    <subcellularLocation>
        <location evidence="1">Cell outer membrane</location>
    </subcellularLocation>
</comment>
<evidence type="ECO:0000313" key="9">
    <source>
        <dbReference type="Proteomes" id="UP000561681"/>
    </source>
</evidence>
<evidence type="ECO:0000256" key="1">
    <source>
        <dbReference type="ARBA" id="ARBA00004442"/>
    </source>
</evidence>
<dbReference type="GO" id="GO:0009279">
    <property type="term" value="C:cell outer membrane"/>
    <property type="evidence" value="ECO:0007669"/>
    <property type="project" value="UniProtKB-SubCell"/>
</dbReference>
<evidence type="ECO:0000256" key="7">
    <source>
        <dbReference type="ARBA" id="ARBA00023237"/>
    </source>
</evidence>
<comment type="caution">
    <text evidence="8">The sequence shown here is derived from an EMBL/GenBank/DDBJ whole genome shotgun (WGS) entry which is preliminary data.</text>
</comment>
<dbReference type="GO" id="GO:1990281">
    <property type="term" value="C:efflux pump complex"/>
    <property type="evidence" value="ECO:0007669"/>
    <property type="project" value="TreeGrafter"/>
</dbReference>
<keyword evidence="6" id="KW-0472">Membrane</keyword>
<organism evidence="8 9">
    <name type="scientific">Flavobacterium nitrogenifigens</name>
    <dbReference type="NCBI Taxonomy" id="1617283"/>
    <lineage>
        <taxon>Bacteria</taxon>
        <taxon>Pseudomonadati</taxon>
        <taxon>Bacteroidota</taxon>
        <taxon>Flavobacteriia</taxon>
        <taxon>Flavobacteriales</taxon>
        <taxon>Flavobacteriaceae</taxon>
        <taxon>Flavobacterium</taxon>
    </lineage>
</organism>
<keyword evidence="7" id="KW-0998">Cell outer membrane</keyword>
<proteinExistence type="inferred from homology"/>
<dbReference type="SUPFAM" id="SSF56954">
    <property type="entry name" value="Outer membrane efflux proteins (OEP)"/>
    <property type="match status" value="1"/>
</dbReference>
<dbReference type="AlphaFoldDB" id="A0A7W7IXA7"/>
<evidence type="ECO:0000256" key="3">
    <source>
        <dbReference type="ARBA" id="ARBA00022448"/>
    </source>
</evidence>
<name>A0A7W7IXA7_9FLAO</name>
<keyword evidence="3" id="KW-0813">Transport</keyword>
<dbReference type="Pfam" id="PF02321">
    <property type="entry name" value="OEP"/>
    <property type="match status" value="1"/>
</dbReference>
<dbReference type="GO" id="GO:0015288">
    <property type="term" value="F:porin activity"/>
    <property type="evidence" value="ECO:0007669"/>
    <property type="project" value="TreeGrafter"/>
</dbReference>
<keyword evidence="9" id="KW-1185">Reference proteome</keyword>
<evidence type="ECO:0000313" key="8">
    <source>
        <dbReference type="EMBL" id="MBB4802135.1"/>
    </source>
</evidence>
<dbReference type="PANTHER" id="PTHR30026">
    <property type="entry name" value="OUTER MEMBRANE PROTEIN TOLC"/>
    <property type="match status" value="1"/>
</dbReference>
<dbReference type="EMBL" id="JACHLD010000003">
    <property type="protein sequence ID" value="MBB4802135.1"/>
    <property type="molecule type" value="Genomic_DNA"/>
</dbReference>
<gene>
    <name evidence="8" type="ORF">HNP37_002208</name>
</gene>